<proteinExistence type="predicted"/>
<name>A0A2R3ZZI3_9CAUD</name>
<organism evidence="1 2">
    <name type="scientific">Microbacterium phage BonaeVitae</name>
    <dbReference type="NCBI Taxonomy" id="2126925"/>
    <lineage>
        <taxon>Viruses</taxon>
        <taxon>Duplodnaviria</taxon>
        <taxon>Heunggongvirae</taxon>
        <taxon>Uroviricota</taxon>
        <taxon>Caudoviricetes</taxon>
        <taxon>Orlajensenviridae</taxon>
        <taxon>Pelczarvirinae</taxon>
        <taxon>Bonaevitaevirus</taxon>
        <taxon>Bonaevitaevirus bonaevitae</taxon>
    </lineage>
</organism>
<protein>
    <submittedName>
        <fullName evidence="1">Uncharacterized protein</fullName>
    </submittedName>
</protein>
<evidence type="ECO:0000313" key="1">
    <source>
        <dbReference type="EMBL" id="AVR56151.1"/>
    </source>
</evidence>
<dbReference type="Proteomes" id="UP000244331">
    <property type="component" value="Segment"/>
</dbReference>
<dbReference type="EMBL" id="MH045556">
    <property type="protein sequence ID" value="AVR56151.1"/>
    <property type="molecule type" value="Genomic_DNA"/>
</dbReference>
<accession>A0A2R3ZZI3</accession>
<keyword evidence="2" id="KW-1185">Reference proteome</keyword>
<reference evidence="1 2" key="1">
    <citation type="submission" date="2018-03" db="EMBL/GenBank/DDBJ databases">
        <authorList>
            <person name="Stanton A.-C.J."/>
            <person name="Heskett L."/>
            <person name="Lambert A."/>
            <person name="Linder D."/>
            <person name="Novinski D."/>
            <person name="Bricker J."/>
            <person name="Garlena R.A."/>
            <person name="Russell D.A."/>
            <person name="Pope W.H."/>
            <person name="Jacobs-Sera D."/>
            <person name="Hatfull G.F."/>
        </authorList>
    </citation>
    <scope>NUCLEOTIDE SEQUENCE [LARGE SCALE GENOMIC DNA]</scope>
</reference>
<dbReference type="KEGG" id="vg:62648737"/>
<dbReference type="RefSeq" id="YP_009996787.1">
    <property type="nucleotide sequence ID" value="NC_052940.1"/>
</dbReference>
<sequence length="112" mass="12058">MTEQSAADPAEPFELPANSSWLDAVELFQTEAAAWLSAGDAPQLMALRSIARELDTGKFQAALISQFTLIHRALLNRRPGEPQQPVDPDASRRAALGPSLFEQLGGAWTADA</sequence>
<evidence type="ECO:0000313" key="2">
    <source>
        <dbReference type="Proteomes" id="UP000244331"/>
    </source>
</evidence>
<dbReference type="GeneID" id="62648737"/>
<gene>
    <name evidence="1" type="primary">1</name>
    <name evidence="1" type="ORF">SEA_BONAEVITAE_1</name>
</gene>